<organism evidence="1 2">
    <name type="scientific">Candidatus Nucleicultrix amoebiphila FS5</name>
    <dbReference type="NCBI Taxonomy" id="1414854"/>
    <lineage>
        <taxon>Bacteria</taxon>
        <taxon>Pseudomonadati</taxon>
        <taxon>Pseudomonadota</taxon>
        <taxon>Alphaproteobacteria</taxon>
        <taxon>Holosporales</taxon>
        <taxon>Candidatus Nucleicultricaceae</taxon>
        <taxon>Candidatus Nucleicultrix</taxon>
    </lineage>
</organism>
<evidence type="ECO:0000313" key="1">
    <source>
        <dbReference type="EMBL" id="ARN84324.1"/>
    </source>
</evidence>
<dbReference type="Proteomes" id="UP000237351">
    <property type="component" value="Chromosome"/>
</dbReference>
<proteinExistence type="predicted"/>
<protein>
    <submittedName>
        <fullName evidence="1">Uncharacterized protein</fullName>
    </submittedName>
</protein>
<keyword evidence="2" id="KW-1185">Reference proteome</keyword>
<name>A0A1W6N371_9PROT</name>
<reference evidence="1 2" key="1">
    <citation type="submission" date="2014-06" db="EMBL/GenBank/DDBJ databases">
        <title>The genome of the endonuclear symbiont Nucleicultrix amoebiphila.</title>
        <authorList>
            <person name="Schulz F."/>
            <person name="Horn M."/>
        </authorList>
    </citation>
    <scope>NUCLEOTIDE SEQUENCE [LARGE SCALE GENOMIC DNA]</scope>
    <source>
        <strain evidence="1 2">FS5</strain>
    </source>
</reference>
<dbReference type="KEGG" id="naf:GQ61_02095"/>
<dbReference type="EMBL" id="CP008743">
    <property type="protein sequence ID" value="ARN84324.1"/>
    <property type="molecule type" value="Genomic_DNA"/>
</dbReference>
<accession>A0A1W6N371</accession>
<evidence type="ECO:0000313" key="2">
    <source>
        <dbReference type="Proteomes" id="UP000237351"/>
    </source>
</evidence>
<gene>
    <name evidence="1" type="ORF">GQ61_02095</name>
</gene>
<dbReference type="STRING" id="1414854.GQ61_02095"/>
<dbReference type="RefSeq" id="WP_085783702.1">
    <property type="nucleotide sequence ID" value="NZ_CP008743.1"/>
</dbReference>
<sequence>MIDIFVTWATENETFDPQKHLQKELIPLRLEIGEEEGQIPYARMIIANEKNFNLNPKDLPYVFIALKYQGKVSLLFKGCLVKIPKVLKGEVLELEFLAEPLNFNKELRKIANQKSQEEGAWDQLFYKQSLEENPHLILEGAPELFFVNRTSLKVSTTGLLKGHKTINISKNYWYDSLQCRFIYQPLDAIKVTLSAEWIEKIEGYVNFTLFLRKKLNRGVLSTLTGEGFKEGWWKSGQLLGQSGYWIEDSHLEEINPPYTGALGLYPVLSKSFWVSPEDPLMKCKKPWKFRIKRSWFRPKLILGWRLGQRRREKISFSIKHKHQLFYSGKHYDRLLNIKLQNICADDPLASTRDSFFNYDRGRASVYYGMKMALAHLVASARCLEVKFEGDFFDLLDITTDHMVRLDDPRLPGGSLQGKVKSYRLILDGKRGIRKAHVVLGVSVGINKSWMKTHPVSLSTIFVDQGYCSTEYLETTTTPQWKNHDFYYDSWHQQKPTSHPLKGNIAPEEILEQWNIENLADEQNRYLQRNQYPQRHSLKKVMEEVSTRVSFRLKPLMTQSVLEHNITIDHVQPWSSIQQIHLR</sequence>
<dbReference type="OrthoDB" id="8477170at2"/>
<dbReference type="AlphaFoldDB" id="A0A1W6N371"/>